<proteinExistence type="predicted"/>
<dbReference type="InParanoid" id="A0A1S0TM07"/>
<dbReference type="AlphaFoldDB" id="A0A1S0TM07"/>
<sequence length="158" mass="18753">MPRHELQFKTALKEHIAKMIVTWPRKDNLYNYTKRINSIKNLEDKNVIVPVNNYSIFFNLLAHLTANFNCMINLNLKEEKGKKEEGMLKFEIIIKMTDLNKIIYHLFKNEKKEEEGEKEKEKEGKGEEKILKFQIFEYHTSHNSSSSDEILQMSTQNT</sequence>
<dbReference type="CTD" id="9949474"/>
<name>A0A1S0TM07_LOALO</name>
<reference evidence="1" key="1">
    <citation type="submission" date="2012-04" db="EMBL/GenBank/DDBJ databases">
        <title>The Genome Sequence of Loa loa.</title>
        <authorList>
            <consortium name="The Broad Institute Genome Sequencing Platform"/>
            <consortium name="Broad Institute Genome Sequencing Center for Infectious Disease"/>
            <person name="Nutman T.B."/>
            <person name="Fink D.L."/>
            <person name="Russ C."/>
            <person name="Young S."/>
            <person name="Zeng Q."/>
            <person name="Gargeya S."/>
            <person name="Alvarado L."/>
            <person name="Berlin A."/>
            <person name="Chapman S.B."/>
            <person name="Chen Z."/>
            <person name="Freedman E."/>
            <person name="Gellesch M."/>
            <person name="Goldberg J."/>
            <person name="Griggs A."/>
            <person name="Gujja S."/>
            <person name="Heilman E.R."/>
            <person name="Heiman D."/>
            <person name="Howarth C."/>
            <person name="Mehta T."/>
            <person name="Neiman D."/>
            <person name="Pearson M."/>
            <person name="Roberts A."/>
            <person name="Saif S."/>
            <person name="Shea T."/>
            <person name="Shenoy N."/>
            <person name="Sisk P."/>
            <person name="Stolte C."/>
            <person name="Sykes S."/>
            <person name="White J."/>
            <person name="Yandava C."/>
            <person name="Haas B."/>
            <person name="Henn M.R."/>
            <person name="Nusbaum C."/>
            <person name="Birren B."/>
        </authorList>
    </citation>
    <scope>NUCLEOTIDE SEQUENCE [LARGE SCALE GENOMIC DNA]</scope>
</reference>
<dbReference type="GeneID" id="9949474"/>
<dbReference type="RefSeq" id="XP_003147576.1">
    <property type="nucleotide sequence ID" value="XM_003147528.1"/>
</dbReference>
<accession>A0A1S0TM07</accession>
<evidence type="ECO:0000313" key="1">
    <source>
        <dbReference type="EMBL" id="EFO16493.1"/>
    </source>
</evidence>
<dbReference type="KEGG" id="loa:LOAG_12014"/>
<organism evidence="1">
    <name type="scientific">Loa loa</name>
    <name type="common">Eye worm</name>
    <name type="synonym">Filaria loa</name>
    <dbReference type="NCBI Taxonomy" id="7209"/>
    <lineage>
        <taxon>Eukaryota</taxon>
        <taxon>Metazoa</taxon>
        <taxon>Ecdysozoa</taxon>
        <taxon>Nematoda</taxon>
        <taxon>Chromadorea</taxon>
        <taxon>Rhabditida</taxon>
        <taxon>Spirurina</taxon>
        <taxon>Spiruromorpha</taxon>
        <taxon>Filarioidea</taxon>
        <taxon>Onchocercidae</taxon>
        <taxon>Loa</taxon>
    </lineage>
</organism>
<protein>
    <submittedName>
        <fullName evidence="1">Uncharacterized protein</fullName>
    </submittedName>
</protein>
<dbReference type="EMBL" id="JH712129">
    <property type="protein sequence ID" value="EFO16493.1"/>
    <property type="molecule type" value="Genomic_DNA"/>
</dbReference>
<gene>
    <name evidence="1" type="ORF">LOAG_12014</name>
</gene>